<keyword evidence="2" id="KW-1185">Reference proteome</keyword>
<proteinExistence type="predicted"/>
<dbReference type="Proteomes" id="UP001163603">
    <property type="component" value="Chromosome 2"/>
</dbReference>
<evidence type="ECO:0000313" key="2">
    <source>
        <dbReference type="Proteomes" id="UP001163603"/>
    </source>
</evidence>
<accession>A0ACC0ZB66</accession>
<protein>
    <submittedName>
        <fullName evidence="1">Uncharacterized protein</fullName>
    </submittedName>
</protein>
<sequence>MLKSLNRDSNPFGNKSKEIRIFQASRNSAPVCFLVTVSPIYIVVMCVRHIHLQGSVQTTVLQCRVRPAFL</sequence>
<reference evidence="2" key="1">
    <citation type="journal article" date="2023" name="G3 (Bethesda)">
        <title>Genome assembly and association tests identify interacting loci associated with vigor, precocity, and sex in interspecific pistachio rootstocks.</title>
        <authorList>
            <person name="Palmer W."/>
            <person name="Jacygrad E."/>
            <person name="Sagayaradj S."/>
            <person name="Cavanaugh K."/>
            <person name="Han R."/>
            <person name="Bertier L."/>
            <person name="Beede B."/>
            <person name="Kafkas S."/>
            <person name="Golino D."/>
            <person name="Preece J."/>
            <person name="Michelmore R."/>
        </authorList>
    </citation>
    <scope>NUCLEOTIDE SEQUENCE [LARGE SCALE GENOMIC DNA]</scope>
</reference>
<comment type="caution">
    <text evidence="1">The sequence shown here is derived from an EMBL/GenBank/DDBJ whole genome shotgun (WGS) entry which is preliminary data.</text>
</comment>
<dbReference type="EMBL" id="CM047737">
    <property type="protein sequence ID" value="KAJ0047677.1"/>
    <property type="molecule type" value="Genomic_DNA"/>
</dbReference>
<name>A0ACC0ZB66_9ROSI</name>
<gene>
    <name evidence="1" type="ORF">Pint_16572</name>
</gene>
<organism evidence="1 2">
    <name type="scientific">Pistacia integerrima</name>
    <dbReference type="NCBI Taxonomy" id="434235"/>
    <lineage>
        <taxon>Eukaryota</taxon>
        <taxon>Viridiplantae</taxon>
        <taxon>Streptophyta</taxon>
        <taxon>Embryophyta</taxon>
        <taxon>Tracheophyta</taxon>
        <taxon>Spermatophyta</taxon>
        <taxon>Magnoliopsida</taxon>
        <taxon>eudicotyledons</taxon>
        <taxon>Gunneridae</taxon>
        <taxon>Pentapetalae</taxon>
        <taxon>rosids</taxon>
        <taxon>malvids</taxon>
        <taxon>Sapindales</taxon>
        <taxon>Anacardiaceae</taxon>
        <taxon>Pistacia</taxon>
    </lineage>
</organism>
<evidence type="ECO:0000313" key="1">
    <source>
        <dbReference type="EMBL" id="KAJ0047677.1"/>
    </source>
</evidence>